<feature type="region of interest" description="Disordered" evidence="13">
    <location>
        <begin position="260"/>
        <end position="290"/>
    </location>
</feature>
<organism evidence="18">
    <name type="scientific">Xenopus tropicalis</name>
    <name type="common">Western clawed frog</name>
    <name type="synonym">Silurana tropicalis</name>
    <dbReference type="NCBI Taxonomy" id="8364"/>
    <lineage>
        <taxon>Eukaryota</taxon>
        <taxon>Metazoa</taxon>
        <taxon>Chordata</taxon>
        <taxon>Craniata</taxon>
        <taxon>Vertebrata</taxon>
        <taxon>Euteleostomi</taxon>
        <taxon>Amphibia</taxon>
        <taxon>Batrachia</taxon>
        <taxon>Anura</taxon>
        <taxon>Pipoidea</taxon>
        <taxon>Pipidae</taxon>
        <taxon>Xenopodinae</taxon>
        <taxon>Xenopus</taxon>
        <taxon>Silurana</taxon>
    </lineage>
</organism>
<dbReference type="GO" id="GO:0005815">
    <property type="term" value="C:microtubule organizing center"/>
    <property type="evidence" value="ECO:0000318"/>
    <property type="project" value="GO_Central"/>
</dbReference>
<comment type="subcellular location">
    <subcellularLocation>
        <location evidence="2">Cytoplasm</location>
    </subcellularLocation>
    <subcellularLocation>
        <location evidence="1">Nucleus</location>
    </subcellularLocation>
</comment>
<evidence type="ECO:0000256" key="6">
    <source>
        <dbReference type="ARBA" id="ARBA00022618"/>
    </source>
</evidence>
<evidence type="ECO:0000313" key="16">
    <source>
        <dbReference type="EMBL" id="AAI58908.1"/>
    </source>
</evidence>
<evidence type="ECO:0000256" key="12">
    <source>
        <dbReference type="RuleBase" id="RU000383"/>
    </source>
</evidence>
<evidence type="ECO:0000256" key="7">
    <source>
        <dbReference type="ARBA" id="ARBA00022843"/>
    </source>
</evidence>
<dbReference type="EMBL" id="DQ508541">
    <property type="protein sequence ID" value="ABF57995.1"/>
    <property type="molecule type" value="mRNA"/>
</dbReference>
<keyword evidence="10" id="KW-0131">Cell cycle</keyword>
<feature type="compositionally biased region" description="Basic and acidic residues" evidence="13">
    <location>
        <begin position="266"/>
        <end position="278"/>
    </location>
</feature>
<dbReference type="InterPro" id="IPR006671">
    <property type="entry name" value="Cyclin_N"/>
</dbReference>
<dbReference type="Pfam" id="PF00134">
    <property type="entry name" value="Cyclin_N"/>
    <property type="match status" value="1"/>
</dbReference>
<feature type="domain" description="Cyclin C-terminal" evidence="15">
    <location>
        <begin position="155"/>
        <end position="285"/>
    </location>
</feature>
<evidence type="ECO:0000313" key="22">
    <source>
        <dbReference type="Xenbase" id="XB-GENE-483042"/>
    </source>
</evidence>
<dbReference type="GO" id="GO:0000082">
    <property type="term" value="P:G1/S transition of mitotic cell cycle"/>
    <property type="evidence" value="ECO:0000318"/>
    <property type="project" value="GO_Central"/>
</dbReference>
<dbReference type="GO" id="GO:0000307">
    <property type="term" value="C:cyclin-dependent protein kinase holoenzyme complex"/>
    <property type="evidence" value="ECO:0000318"/>
    <property type="project" value="GO_Central"/>
</dbReference>
<evidence type="ECO:0000256" key="10">
    <source>
        <dbReference type="ARBA" id="ARBA00023306"/>
    </source>
</evidence>
<comment type="subunit">
    <text evidence="11">Interacts with the CDK4 and CDK6 protein kinases to form a serine/threonine kinase holoenzyme complex. The cyclin subunit imparts substrate specificity to the complex.</text>
</comment>
<reference evidence="17" key="3">
    <citation type="submission" date="2006-04" db="EMBL/GenBank/DDBJ databases">
        <title>Cyclin Dx regulates the differentiation of motor neurons in Xenopus.</title>
        <authorList>
            <person name="Chen J.-A."/>
            <person name="Amaya E."/>
        </authorList>
    </citation>
    <scope>NUCLEOTIDE SEQUENCE</scope>
</reference>
<dbReference type="GO" id="GO:0005634">
    <property type="term" value="C:nucleus"/>
    <property type="evidence" value="ECO:0000318"/>
    <property type="project" value="GO_Central"/>
</dbReference>
<dbReference type="SUPFAM" id="SSF47954">
    <property type="entry name" value="Cyclin-like"/>
    <property type="match status" value="2"/>
</dbReference>
<dbReference type="ExpressionAtlas" id="Q28F81">
    <property type="expression patterns" value="baseline"/>
</dbReference>
<evidence type="ECO:0000313" key="17">
    <source>
        <dbReference type="EMBL" id="ABF57995.1"/>
    </source>
</evidence>
<evidence type="ECO:0000256" key="3">
    <source>
        <dbReference type="ARBA" id="ARBA00009065"/>
    </source>
</evidence>
<evidence type="ECO:0000313" key="20">
    <source>
        <dbReference type="Proteomes" id="UP000008143"/>
    </source>
</evidence>
<dbReference type="PANTHER" id="PTHR10177">
    <property type="entry name" value="CYCLINS"/>
    <property type="match status" value="1"/>
</dbReference>
<keyword evidence="7" id="KW-0832">Ubl conjugation</keyword>
<dbReference type="AlphaFoldDB" id="Q28F81"/>
<reference evidence="17 21" key="2">
    <citation type="journal article" date="2005" name="Mech. Dev.">
        <title>Identification of novel genes affecting mesoderm formation and morphogenesis through an enhanced large scale functional screen in Xenopus.</title>
        <authorList>
            <person name="Chen J.A."/>
            <person name="Voigt J."/>
            <person name="Gilchrist M."/>
            <person name="Papalopulu N."/>
            <person name="Amaya E."/>
        </authorList>
    </citation>
    <scope>NUCLEOTIDE SEQUENCE</scope>
</reference>
<dbReference type="InterPro" id="IPR048258">
    <property type="entry name" value="Cyclins_cyclin-box"/>
</dbReference>
<accession>F6U729</accession>
<keyword evidence="20" id="KW-1185">Reference proteome</keyword>
<dbReference type="OMA" id="HSETFIA"/>
<evidence type="ECO:0000259" key="15">
    <source>
        <dbReference type="SMART" id="SM01332"/>
    </source>
</evidence>
<keyword evidence="4" id="KW-0963">Cytoplasm</keyword>
<dbReference type="eggNOG" id="KOG0656">
    <property type="taxonomic scope" value="Eukaryota"/>
</dbReference>
<dbReference type="Ensembl" id="ENSXETT00000000537">
    <property type="protein sequence ID" value="ENSXETP00000000537"/>
    <property type="gene ID" value="ENSXETG00000000267"/>
</dbReference>
<dbReference type="SMART" id="SM00385">
    <property type="entry name" value="CYCLIN"/>
    <property type="match status" value="1"/>
</dbReference>
<proteinExistence type="evidence at transcript level"/>
<evidence type="ECO:0000256" key="11">
    <source>
        <dbReference type="ARBA" id="ARBA00064525"/>
    </source>
</evidence>
<feature type="domain" description="Cyclin-like" evidence="14">
    <location>
        <begin position="62"/>
        <end position="146"/>
    </location>
</feature>
<dbReference type="InterPro" id="IPR004367">
    <property type="entry name" value="Cyclin_C-dom"/>
</dbReference>
<dbReference type="KEGG" id="xtr:548862"/>
<dbReference type="RefSeq" id="NP_001016108.1">
    <property type="nucleotide sequence ID" value="NM_001016108.2"/>
</dbReference>
<sequence>MEGRLLCCESVTELRARADPVLMQSRVLMKLLALEERYIPSASYFRCVQRDIQPYMRHMLTCWMLEVCEDQKCGEEVFPLAVNCLDRYLSLVPVEKRHLQLLGATCLFLASKLRESKPMTAESLCMYSDHCFTDKELLAMELLVLNKLKWDLEVVTPREYLPHFLELLNIPAEKRPQVRKHSETFIALCTTDCTFIALPPSMVAAASVAAAVTGLQLQSPGPSYSSLASINLLAHAIHCDPSLLRACQEQIEISLESSVQRAQRNRVSESKSVDEPERSSTPTDVQDIDL</sequence>
<dbReference type="Proteomes" id="UP000008143">
    <property type="component" value="Chromosome 7"/>
</dbReference>
<evidence type="ECO:0000313" key="19">
    <source>
        <dbReference type="Ensembl" id="ENSXETP00000000537"/>
    </source>
</evidence>
<dbReference type="GO" id="GO:0051301">
    <property type="term" value="P:cell division"/>
    <property type="evidence" value="ECO:0007669"/>
    <property type="project" value="UniProtKB-KW"/>
</dbReference>
<dbReference type="AGR" id="Xenbase:XB-GENE-483042"/>
<evidence type="ECO:0000259" key="14">
    <source>
        <dbReference type="SMART" id="SM00385"/>
    </source>
</evidence>
<dbReference type="GeneTree" id="ENSGT00940000167404"/>
<dbReference type="InterPro" id="IPR039361">
    <property type="entry name" value="Cyclin"/>
</dbReference>
<evidence type="ECO:0000256" key="8">
    <source>
        <dbReference type="ARBA" id="ARBA00023127"/>
    </source>
</evidence>
<gene>
    <name evidence="16 19 21 22" type="primary">ccndx</name>
    <name evidence="21" type="synonym">ccnd1</name>
    <name evidence="18" type="ORF">TEgg076j23.1-001</name>
</gene>
<keyword evidence="5" id="KW-0597">Phosphoprotein</keyword>
<reference evidence="21" key="8">
    <citation type="submission" date="2025-04" db="UniProtKB">
        <authorList>
            <consortium name="RefSeq"/>
        </authorList>
    </citation>
    <scope>IDENTIFICATION</scope>
</reference>
<dbReference type="HOGENOM" id="CLU_052190_0_0_1"/>
<dbReference type="EMBL" id="BC158907">
    <property type="protein sequence ID" value="AAI58908.1"/>
    <property type="molecule type" value="mRNA"/>
</dbReference>
<dbReference type="OrthoDB" id="306099at2759"/>
<protein>
    <submittedName>
        <fullName evidence="16 19">Cyclin Dx</fullName>
    </submittedName>
    <submittedName>
        <fullName evidence="18">Novel cyclin</fullName>
    </submittedName>
</protein>
<dbReference type="GO" id="GO:0005737">
    <property type="term" value="C:cytoplasm"/>
    <property type="evidence" value="ECO:0000318"/>
    <property type="project" value="GO_Central"/>
</dbReference>
<evidence type="ECO:0000256" key="1">
    <source>
        <dbReference type="ARBA" id="ARBA00004123"/>
    </source>
</evidence>
<dbReference type="InterPro" id="IPR036915">
    <property type="entry name" value="Cyclin-like_sf"/>
</dbReference>
<dbReference type="FunFam" id="1.10.472.10:FF:000120">
    <property type="entry name" value="G1/S-specific cyclin-D1"/>
    <property type="match status" value="1"/>
</dbReference>
<dbReference type="CTD" id="567411"/>
<dbReference type="GO" id="GO:0016538">
    <property type="term" value="F:cyclin-dependent protein serine/threonine kinase regulator activity"/>
    <property type="evidence" value="ECO:0000318"/>
    <property type="project" value="GO_Central"/>
</dbReference>
<dbReference type="Xenbase" id="XB-GENE-483042">
    <property type="gene designation" value="ccndx"/>
</dbReference>
<reference evidence="18" key="4">
    <citation type="submission" date="2006-10" db="EMBL/GenBank/DDBJ databases">
        <authorList>
            <person name="Amaya E."/>
            <person name="Ashurst J.L."/>
            <person name="Bonfield J.K."/>
            <person name="Croning M.D.R."/>
            <person name="Chen C-K."/>
            <person name="Davies R.M."/>
            <person name="Francis M.D."/>
            <person name="Garrett N."/>
            <person name="Gilchrist M.J."/>
            <person name="Grafham D.V."/>
            <person name="McLaren S.R."/>
            <person name="Papalopulu N."/>
            <person name="Rogers J."/>
            <person name="Smith J.C."/>
            <person name="Taylor R.G."/>
            <person name="Voigt J."/>
            <person name="Zorn A.M."/>
        </authorList>
    </citation>
    <scope>NUCLEOTIDE SEQUENCE</scope>
</reference>
<dbReference type="PROSITE" id="PS00292">
    <property type="entry name" value="CYCLINS"/>
    <property type="match status" value="1"/>
</dbReference>
<dbReference type="Pfam" id="PF02984">
    <property type="entry name" value="Cyclin_C"/>
    <property type="match status" value="1"/>
</dbReference>
<dbReference type="SMART" id="SM01332">
    <property type="entry name" value="Cyclin_C"/>
    <property type="match status" value="1"/>
</dbReference>
<dbReference type="InterPro" id="IPR013763">
    <property type="entry name" value="Cyclin-like_dom"/>
</dbReference>
<keyword evidence="8 12" id="KW-0195">Cyclin</keyword>
<evidence type="ECO:0000256" key="4">
    <source>
        <dbReference type="ARBA" id="ARBA00022490"/>
    </source>
</evidence>
<evidence type="ECO:0000256" key="9">
    <source>
        <dbReference type="ARBA" id="ARBA00023242"/>
    </source>
</evidence>
<keyword evidence="6" id="KW-0132">Cell division</keyword>
<reference evidence="21" key="1">
    <citation type="journal article" date="2002" name="Dev. Dyn.">
        <title>Genetic and genomic tools for Xenopus research: The NIH Xenopus initiative.</title>
        <authorList>
            <person name="Klein S.L."/>
            <person name="Strausberg R.L."/>
            <person name="Wagner L."/>
            <person name="Pontius J."/>
            <person name="Clifton S.W."/>
            <person name="Richardson P."/>
        </authorList>
    </citation>
    <scope>NUCLEOTIDE SEQUENCE</scope>
</reference>
<dbReference type="GeneID" id="548862"/>
<reference evidence="19" key="6">
    <citation type="journal article" date="2010" name="Science">
        <title>The genome of the Western clawed frog Xenopus tropicalis.</title>
        <authorList>
            <person name="Hellsten U."/>
            <person name="Harland R.M."/>
            <person name="Gilchrist M.J."/>
            <person name="Hendrix D."/>
            <person name="Jurka J."/>
            <person name="Kapitonov V."/>
            <person name="Ovcharenko I."/>
            <person name="Putnam N.H."/>
            <person name="Shu S."/>
            <person name="Taher L."/>
            <person name="Blitz I.L."/>
            <person name="Blumberg B."/>
            <person name="Dichmann D.S."/>
            <person name="Dubchak I."/>
            <person name="Amaya E."/>
            <person name="Detter J.C."/>
            <person name="Fletcher R."/>
            <person name="Gerhard D.S."/>
            <person name="Goodstein D."/>
            <person name="Graves T."/>
            <person name="Grigoriev I.V."/>
            <person name="Grimwood J."/>
            <person name="Kawashima T."/>
            <person name="Lindquist E."/>
            <person name="Lucas S.M."/>
            <person name="Mead P.E."/>
            <person name="Mitros T."/>
            <person name="Ogino H."/>
            <person name="Ohta Y."/>
            <person name="Poliakov A.V."/>
            <person name="Pollet N."/>
            <person name="Robert J."/>
            <person name="Salamov A."/>
            <person name="Sater A.K."/>
            <person name="Schmutz J."/>
            <person name="Terry A."/>
            <person name="Vize P.D."/>
            <person name="Warren W.C."/>
            <person name="Wells D."/>
            <person name="Wills A."/>
            <person name="Wilson R.K."/>
            <person name="Zimmerman L.B."/>
            <person name="Zorn A.M."/>
            <person name="Grainger R."/>
            <person name="Grammer T."/>
            <person name="Khokha M.K."/>
            <person name="Richardson P.M."/>
            <person name="Rokhsar D.S."/>
        </authorList>
    </citation>
    <scope>NUCLEOTIDE SEQUENCE [LARGE SCALE GENOMIC DNA]</scope>
    <source>
        <strain evidence="19">Nigerian</strain>
    </source>
</reference>
<evidence type="ECO:0000256" key="5">
    <source>
        <dbReference type="ARBA" id="ARBA00022553"/>
    </source>
</evidence>
<dbReference type="CDD" id="cd20515">
    <property type="entry name" value="CYCLIN_CCND_rpt1"/>
    <property type="match status" value="1"/>
</dbReference>
<dbReference type="GO" id="GO:1900087">
    <property type="term" value="P:positive regulation of G1/S transition of mitotic cell cycle"/>
    <property type="evidence" value="ECO:0000318"/>
    <property type="project" value="GO_Central"/>
</dbReference>
<evidence type="ECO:0000256" key="2">
    <source>
        <dbReference type="ARBA" id="ARBA00004496"/>
    </source>
</evidence>
<dbReference type="Gene3D" id="1.10.472.10">
    <property type="entry name" value="Cyclin-like"/>
    <property type="match status" value="2"/>
</dbReference>
<accession>Q28F81</accession>
<evidence type="ECO:0000256" key="13">
    <source>
        <dbReference type="SAM" id="MobiDB-lite"/>
    </source>
</evidence>
<reference evidence="19" key="7">
    <citation type="submission" date="2011-06" db="UniProtKB">
        <authorList>
            <consortium name="Ensembl"/>
        </authorList>
    </citation>
    <scope>IDENTIFICATION</scope>
</reference>
<name>Q28F81_XENTR</name>
<dbReference type="EMBL" id="CR762119">
    <property type="protein sequence ID" value="CAJ83744.1"/>
    <property type="molecule type" value="mRNA"/>
</dbReference>
<keyword evidence="9" id="KW-0539">Nucleus</keyword>
<evidence type="ECO:0000313" key="21">
    <source>
        <dbReference type="RefSeq" id="NP_001016108.1"/>
    </source>
</evidence>
<reference evidence="16" key="5">
    <citation type="submission" date="2008-02" db="EMBL/GenBank/DDBJ databases">
        <authorList>
            <consortium name="NIH - Xenopus Gene Collection (XGC) project"/>
        </authorList>
    </citation>
    <scope>NUCLEOTIDE SEQUENCE [LARGE SCALE MRNA]</scope>
    <source>
        <tissue evidence="16">Whole embryo</tissue>
    </source>
</reference>
<dbReference type="STRING" id="8364.ENSXETP00000021433"/>
<comment type="similarity">
    <text evidence="3">Belongs to the cyclin family. Cyclin D subfamily.</text>
</comment>
<evidence type="ECO:0000313" key="18">
    <source>
        <dbReference type="EMBL" id="CAJ83744.1"/>
    </source>
</evidence>
<dbReference type="Bgee" id="ENSXETG00000000267">
    <property type="expression patterns" value="Expressed in 2-cell stage embryo and 12 other cell types or tissues"/>
</dbReference>
<dbReference type="PaxDb" id="8364-ENSXETP00000000537"/>